<dbReference type="InterPro" id="IPR036388">
    <property type="entry name" value="WH-like_DNA-bd_sf"/>
</dbReference>
<reference evidence="3 4" key="1">
    <citation type="submission" date="2019-01" db="EMBL/GenBank/DDBJ databases">
        <title>Egibacter rhizosphaerae EGI 80759T.</title>
        <authorList>
            <person name="Chen D.-D."/>
            <person name="Tian Y."/>
            <person name="Jiao J.-Y."/>
            <person name="Zhang X.-T."/>
            <person name="Zhang Y.-G."/>
            <person name="Zhang Y."/>
            <person name="Xiao M."/>
            <person name="Shu W.-S."/>
            <person name="Li W.-J."/>
        </authorList>
    </citation>
    <scope>NUCLEOTIDE SEQUENCE [LARGE SCALE GENOMIC DNA]</scope>
    <source>
        <strain evidence="3 4">EGI 80759</strain>
    </source>
</reference>
<protein>
    <submittedName>
        <fullName evidence="3">TrmB family transcriptional regulator</fullName>
    </submittedName>
</protein>
<sequence>MDDTITERLVELGLTRNEARAYLSLLRHGRRSAAEVAEAAGIPRPKVYEALNALERRGFVRSGGQRVRAFEAVHSEVALPEWVSRRDQERKLEAEREQRLADELSATLPSPPEPTPAPAHTELIDVTEGREETAGLYEDLVARTNRTVDVSYAGFGVRPRERWADAERGALDRGVRVRVLFAPELLDDPARWRPVEEAGGAVRISATFPLKLAIRDGEEALVVLLSEARDGGEGVRTVAIRHPDLVAPLQLLFQQEWRRARAVDTSPDTAQEE</sequence>
<gene>
    <name evidence="3" type="ORF">ER308_13100</name>
</gene>
<name>A0A411YGN6_9ACTN</name>
<dbReference type="RefSeq" id="WP_131155407.1">
    <property type="nucleotide sequence ID" value="NZ_CP036402.1"/>
</dbReference>
<dbReference type="SUPFAM" id="SSF46785">
    <property type="entry name" value="Winged helix' DNA-binding domain"/>
    <property type="match status" value="1"/>
</dbReference>
<feature type="compositionally biased region" description="Basic and acidic residues" evidence="1">
    <location>
        <begin position="93"/>
        <end position="102"/>
    </location>
</feature>
<evidence type="ECO:0000313" key="4">
    <source>
        <dbReference type="Proteomes" id="UP000291469"/>
    </source>
</evidence>
<evidence type="ECO:0000256" key="1">
    <source>
        <dbReference type="SAM" id="MobiDB-lite"/>
    </source>
</evidence>
<dbReference type="InterPro" id="IPR036390">
    <property type="entry name" value="WH_DNA-bd_sf"/>
</dbReference>
<dbReference type="CDD" id="cd00090">
    <property type="entry name" value="HTH_ARSR"/>
    <property type="match status" value="1"/>
</dbReference>
<dbReference type="AlphaFoldDB" id="A0A411YGN6"/>
<dbReference type="InterPro" id="IPR051797">
    <property type="entry name" value="TrmB-like"/>
</dbReference>
<dbReference type="PANTHER" id="PTHR34293">
    <property type="entry name" value="HTH-TYPE TRANSCRIPTIONAL REGULATOR TRMBL2"/>
    <property type="match status" value="1"/>
</dbReference>
<accession>A0A411YGN6</accession>
<keyword evidence="4" id="KW-1185">Reference proteome</keyword>
<dbReference type="InterPro" id="IPR002831">
    <property type="entry name" value="Tscrpt_reg_TrmB_N"/>
</dbReference>
<evidence type="ECO:0000313" key="3">
    <source>
        <dbReference type="EMBL" id="QBI20410.1"/>
    </source>
</evidence>
<dbReference type="Proteomes" id="UP000291469">
    <property type="component" value="Chromosome"/>
</dbReference>
<feature type="region of interest" description="Disordered" evidence="1">
    <location>
        <begin position="93"/>
        <end position="119"/>
    </location>
</feature>
<dbReference type="PANTHER" id="PTHR34293:SF1">
    <property type="entry name" value="HTH-TYPE TRANSCRIPTIONAL REGULATOR TRMBL2"/>
    <property type="match status" value="1"/>
</dbReference>
<dbReference type="Gene3D" id="1.10.10.10">
    <property type="entry name" value="Winged helix-like DNA-binding domain superfamily/Winged helix DNA-binding domain"/>
    <property type="match status" value="1"/>
</dbReference>
<proteinExistence type="predicted"/>
<dbReference type="KEGG" id="erz:ER308_13100"/>
<feature type="domain" description="Transcription regulator TrmB N-terminal" evidence="2">
    <location>
        <begin position="11"/>
        <end position="74"/>
    </location>
</feature>
<dbReference type="InterPro" id="IPR011991">
    <property type="entry name" value="ArsR-like_HTH"/>
</dbReference>
<organism evidence="3 4">
    <name type="scientific">Egibacter rhizosphaerae</name>
    <dbReference type="NCBI Taxonomy" id="1670831"/>
    <lineage>
        <taxon>Bacteria</taxon>
        <taxon>Bacillati</taxon>
        <taxon>Actinomycetota</taxon>
        <taxon>Nitriliruptoria</taxon>
        <taxon>Egibacterales</taxon>
        <taxon>Egibacteraceae</taxon>
        <taxon>Egibacter</taxon>
    </lineage>
</organism>
<dbReference type="EMBL" id="CP036402">
    <property type="protein sequence ID" value="QBI20410.1"/>
    <property type="molecule type" value="Genomic_DNA"/>
</dbReference>
<dbReference type="Pfam" id="PF01978">
    <property type="entry name" value="TrmB"/>
    <property type="match status" value="1"/>
</dbReference>
<evidence type="ECO:0000259" key="2">
    <source>
        <dbReference type="Pfam" id="PF01978"/>
    </source>
</evidence>
<dbReference type="OrthoDB" id="1493540at2"/>